<evidence type="ECO:0000256" key="7">
    <source>
        <dbReference type="HAMAP-Rule" id="MF_00372"/>
    </source>
</evidence>
<dbReference type="PANTHER" id="PTHR42752">
    <property type="entry name" value="IMIDAZOLONEPROPIONASE"/>
    <property type="match status" value="1"/>
</dbReference>
<keyword evidence="6 7" id="KW-0408">Iron</keyword>
<comment type="similarity">
    <text evidence="7">Belongs to the metallo-dependent hydrolases superfamily. HutI family.</text>
</comment>
<dbReference type="SUPFAM" id="SSF51556">
    <property type="entry name" value="Metallo-dependent hydrolases"/>
    <property type="match status" value="1"/>
</dbReference>
<dbReference type="PANTHER" id="PTHR42752:SF1">
    <property type="entry name" value="IMIDAZOLONEPROPIONASE-RELATED"/>
    <property type="match status" value="1"/>
</dbReference>
<dbReference type="Pfam" id="PF01979">
    <property type="entry name" value="Amidohydro_1"/>
    <property type="match status" value="1"/>
</dbReference>
<feature type="binding site" evidence="7">
    <location>
        <position position="68"/>
    </location>
    <ligand>
        <name>Zn(2+)</name>
        <dbReference type="ChEBI" id="CHEBI:29105"/>
    </ligand>
</feature>
<keyword evidence="2 7" id="KW-0479">Metal-binding</keyword>
<dbReference type="InterPro" id="IPR006680">
    <property type="entry name" value="Amidohydro-rel"/>
</dbReference>
<feature type="binding site" evidence="7">
    <location>
        <position position="75"/>
    </location>
    <ligand>
        <name>4-imidazolone-5-propanoate</name>
        <dbReference type="ChEBI" id="CHEBI:77893"/>
    </ligand>
</feature>
<dbReference type="InterPro" id="IPR032466">
    <property type="entry name" value="Metal_Hydrolase"/>
</dbReference>
<evidence type="ECO:0000256" key="5">
    <source>
        <dbReference type="ARBA" id="ARBA00022833"/>
    </source>
</evidence>
<comment type="catalytic activity">
    <reaction evidence="7">
        <text>4-imidazolone-5-propanoate + H2O = N-formimidoyl-L-glutamate</text>
        <dbReference type="Rhea" id="RHEA:23660"/>
        <dbReference type="ChEBI" id="CHEBI:15377"/>
        <dbReference type="ChEBI" id="CHEBI:58928"/>
        <dbReference type="ChEBI" id="CHEBI:77893"/>
        <dbReference type="EC" id="3.5.2.7"/>
    </reaction>
</comment>
<feature type="binding site" evidence="7">
    <location>
        <position position="138"/>
    </location>
    <ligand>
        <name>4-imidazolone-5-propanoate</name>
        <dbReference type="ChEBI" id="CHEBI:77893"/>
    </ligand>
</feature>
<keyword evidence="3 7" id="KW-0378">Hydrolase</keyword>
<feature type="binding site" evidence="7">
    <location>
        <position position="138"/>
    </location>
    <ligand>
        <name>N-formimidoyl-L-glutamate</name>
        <dbReference type="ChEBI" id="CHEBI:58928"/>
    </ligand>
</feature>
<feature type="binding site" evidence="7">
    <location>
        <position position="66"/>
    </location>
    <ligand>
        <name>Fe(3+)</name>
        <dbReference type="ChEBI" id="CHEBI:29034"/>
    </ligand>
</feature>
<dbReference type="NCBIfam" id="TIGR01224">
    <property type="entry name" value="hutI"/>
    <property type="match status" value="1"/>
</dbReference>
<protein>
    <recommendedName>
        <fullName evidence="1 7">Imidazolonepropionase</fullName>
        <ecNumber evidence="1 7">3.5.2.7</ecNumber>
    </recommendedName>
    <alternativeName>
        <fullName evidence="7">Imidazolone-5-propionate hydrolase</fullName>
    </alternativeName>
</protein>
<evidence type="ECO:0000313" key="10">
    <source>
        <dbReference type="EMBL" id="XBY63801.1"/>
    </source>
</evidence>
<evidence type="ECO:0000256" key="6">
    <source>
        <dbReference type="ARBA" id="ARBA00023004"/>
    </source>
</evidence>
<dbReference type="Proteomes" id="UP001064896">
    <property type="component" value="Chromosome"/>
</dbReference>
<feature type="binding site" evidence="7">
    <location>
        <position position="66"/>
    </location>
    <ligand>
        <name>Zn(2+)</name>
        <dbReference type="ChEBI" id="CHEBI:29105"/>
    </ligand>
</feature>
<reference evidence="9" key="1">
    <citation type="submission" date="2020-05" db="EMBL/GenBank/DDBJ databases">
        <title>Complete genome sequence of Pseudomonas sp. Sm006.</title>
        <authorList>
            <person name="Takeuchi K."/>
            <person name="Someya N."/>
        </authorList>
    </citation>
    <scope>NUCLEOTIDE SEQUENCE</scope>
    <source>
        <strain evidence="9">Sm006</strain>
    </source>
</reference>
<feature type="binding site" evidence="7">
    <location>
        <position position="171"/>
    </location>
    <ligand>
        <name>4-imidazolone-5-propanoate</name>
        <dbReference type="ChEBI" id="CHEBI:77893"/>
    </ligand>
</feature>
<sequence length="402" mass="43031">MKRFWHGCRLATLQGGRYSMIEDGALLTDGELIRWVGPLAEAPDTTGAERIDLGGAWVTPGLIDCHTHLVFGGDRSAEFEQRLEGVSYAEIAAKGGGIASTVRATREASEDELLASAVTRARQLLRDGVTTLEVKSGYGLDLASERKMLRVARRLAEALPLTVTTTCLAAHALPPEYAGRADDYIERVCTEILPQLAGEGLVDAVDAFCEHLAFSPAQVERVFQAARGLGLPVKLHAEQLSSLHGSSLAARYGALSADHLEYMTEEDAIAMAAAGTVAVLLPGAFYLLRETRLPPIEALRRHGVAMAVASDLNPGTSPALSLRLMLNMACTSFRLTPEEALAGVTLNAARALGLAERCGSLEAGKLADFVAWDIERPAQLAYWLGGDLPKRVVRHGQEIDLG</sequence>
<dbReference type="AlphaFoldDB" id="A0AAU7Y0W0"/>
<dbReference type="GO" id="GO:0050480">
    <property type="term" value="F:imidazolonepropionase activity"/>
    <property type="evidence" value="ECO:0007669"/>
    <property type="project" value="UniProtKB-UniRule"/>
</dbReference>
<keyword evidence="4 7" id="KW-0369">Histidine metabolism</keyword>
<comment type="cofactor">
    <cofactor evidence="7">
        <name>Zn(2+)</name>
        <dbReference type="ChEBI" id="CHEBI:29105"/>
    </cofactor>
    <cofactor evidence="7">
        <name>Fe(3+)</name>
        <dbReference type="ChEBI" id="CHEBI:29034"/>
    </cofactor>
    <text evidence="7">Binds 1 zinc or iron ion per subunit.</text>
</comment>
<keyword evidence="7" id="KW-0963">Cytoplasm</keyword>
<evidence type="ECO:0000256" key="2">
    <source>
        <dbReference type="ARBA" id="ARBA00022723"/>
    </source>
</evidence>
<dbReference type="GO" id="GO:0005737">
    <property type="term" value="C:cytoplasm"/>
    <property type="evidence" value="ECO:0007669"/>
    <property type="project" value="UniProtKB-SubCell"/>
</dbReference>
<feature type="binding site" evidence="7">
    <location>
        <position position="311"/>
    </location>
    <ligand>
        <name>Fe(3+)</name>
        <dbReference type="ChEBI" id="CHEBI:29034"/>
    </ligand>
</feature>
<comment type="pathway">
    <text evidence="7">Amino-acid degradation; L-histidine degradation into L-glutamate; N-formimidoyl-L-glutamate from L-histidine: step 3/3.</text>
</comment>
<feature type="binding site" evidence="7">
    <location>
        <position position="315"/>
    </location>
    <ligand>
        <name>N-formimidoyl-L-glutamate</name>
        <dbReference type="ChEBI" id="CHEBI:58928"/>
    </ligand>
</feature>
<keyword evidence="11" id="KW-1185">Reference proteome</keyword>
<feature type="binding site" evidence="7">
    <location>
        <position position="313"/>
    </location>
    <ligand>
        <name>N-formimidoyl-L-glutamate</name>
        <dbReference type="ChEBI" id="CHEBI:58928"/>
    </ligand>
</feature>
<dbReference type="CDD" id="cd01296">
    <property type="entry name" value="Imidazolone-5PH"/>
    <property type="match status" value="1"/>
</dbReference>
<dbReference type="Gene3D" id="3.20.20.140">
    <property type="entry name" value="Metal-dependent hydrolases"/>
    <property type="match status" value="1"/>
</dbReference>
<dbReference type="InterPro" id="IPR005920">
    <property type="entry name" value="HutI"/>
</dbReference>
<name>A0AAU7Y0W0_9PSED</name>
<feature type="binding site" evidence="7">
    <location>
        <position position="311"/>
    </location>
    <ligand>
        <name>Zn(2+)</name>
        <dbReference type="ChEBI" id="CHEBI:29105"/>
    </ligand>
</feature>
<dbReference type="EMBL" id="AP023081">
    <property type="protein sequence ID" value="BCD85207.1"/>
    <property type="molecule type" value="Genomic_DNA"/>
</dbReference>
<feature type="binding site" evidence="7">
    <location>
        <position position="236"/>
    </location>
    <ligand>
        <name>Fe(3+)</name>
        <dbReference type="ChEBI" id="CHEBI:29034"/>
    </ligand>
</feature>
<evidence type="ECO:0000256" key="3">
    <source>
        <dbReference type="ARBA" id="ARBA00022801"/>
    </source>
</evidence>
<evidence type="ECO:0000313" key="11">
    <source>
        <dbReference type="Proteomes" id="UP001064896"/>
    </source>
</evidence>
<evidence type="ECO:0000313" key="9">
    <source>
        <dbReference type="EMBL" id="BCD85207.1"/>
    </source>
</evidence>
<evidence type="ECO:0000259" key="8">
    <source>
        <dbReference type="Pfam" id="PF01979"/>
    </source>
</evidence>
<feature type="binding site" evidence="7">
    <location>
        <position position="316"/>
    </location>
    <ligand>
        <name>4-imidazolone-5-propanoate</name>
        <dbReference type="ChEBI" id="CHEBI:77893"/>
    </ligand>
</feature>
<keyword evidence="5 7" id="KW-0862">Zinc</keyword>
<dbReference type="GO" id="GO:0019556">
    <property type="term" value="P:L-histidine catabolic process to glutamate and formamide"/>
    <property type="evidence" value="ECO:0007669"/>
    <property type="project" value="UniProtKB-UniRule"/>
</dbReference>
<dbReference type="Gene3D" id="2.30.40.10">
    <property type="entry name" value="Urease, subunit C, domain 1"/>
    <property type="match status" value="1"/>
</dbReference>
<comment type="function">
    <text evidence="7">Catalyzes the hydrolytic cleavage of the carbon-nitrogen bond in imidazolone-5-propanoate to yield N-formimidoyl-L-glutamate. It is the third step in the universal histidine degradation pathway.</text>
</comment>
<dbReference type="SUPFAM" id="SSF51338">
    <property type="entry name" value="Composite domain of metallo-dependent hydrolases"/>
    <property type="match status" value="1"/>
</dbReference>
<accession>A0AAU7Y0W0</accession>
<proteinExistence type="inferred from homology"/>
<evidence type="ECO:0000256" key="4">
    <source>
        <dbReference type="ARBA" id="ARBA00022808"/>
    </source>
</evidence>
<feature type="domain" description="Amidohydrolase-related" evidence="8">
    <location>
        <begin position="57"/>
        <end position="397"/>
    </location>
</feature>
<feature type="binding site" evidence="7">
    <location>
        <position position="239"/>
    </location>
    <ligand>
        <name>4-imidazolone-5-propanoate</name>
        <dbReference type="ChEBI" id="CHEBI:77893"/>
    </ligand>
</feature>
<dbReference type="EC" id="3.5.2.7" evidence="1 7"/>
<dbReference type="FunFam" id="3.20.20.140:FF:000007">
    <property type="entry name" value="Imidazolonepropionase"/>
    <property type="match status" value="1"/>
</dbReference>
<feature type="binding site" evidence="7">
    <location>
        <position position="236"/>
    </location>
    <ligand>
        <name>Zn(2+)</name>
        <dbReference type="ChEBI" id="CHEBI:29105"/>
    </ligand>
</feature>
<dbReference type="GO" id="GO:0008270">
    <property type="term" value="F:zinc ion binding"/>
    <property type="evidence" value="ECO:0007669"/>
    <property type="project" value="UniProtKB-UniRule"/>
</dbReference>
<dbReference type="InterPro" id="IPR011059">
    <property type="entry name" value="Metal-dep_hydrolase_composite"/>
</dbReference>
<dbReference type="EMBL" id="CP158373">
    <property type="protein sequence ID" value="XBY63801.1"/>
    <property type="molecule type" value="Genomic_DNA"/>
</dbReference>
<evidence type="ECO:0000256" key="1">
    <source>
        <dbReference type="ARBA" id="ARBA00012864"/>
    </source>
</evidence>
<reference evidence="10" key="2">
    <citation type="submission" date="2023-08" db="EMBL/GenBank/DDBJ databases">
        <title>Increased levels of nutrients transform a symbiont into a lethal pathobiont.</title>
        <authorList>
            <person name="Lachnit T."/>
            <person name="Ulrich L."/>
            <person name="Willmer F.M."/>
            <person name="Hasenbein T."/>
            <person name="Steiner L.X."/>
            <person name="Wolters M."/>
            <person name="Herbst E.M."/>
            <person name="Deines P."/>
        </authorList>
    </citation>
    <scope>NUCLEOTIDE SEQUENCE</scope>
    <source>
        <strain evidence="10">T3</strain>
    </source>
</reference>
<comment type="subcellular location">
    <subcellularLocation>
        <location evidence="7">Cytoplasm</location>
    </subcellularLocation>
</comment>
<feature type="binding site" evidence="7">
    <location>
        <position position="68"/>
    </location>
    <ligand>
        <name>Fe(3+)</name>
        <dbReference type="ChEBI" id="CHEBI:29034"/>
    </ligand>
</feature>
<dbReference type="GO" id="GO:0005506">
    <property type="term" value="F:iron ion binding"/>
    <property type="evidence" value="ECO:0007669"/>
    <property type="project" value="UniProtKB-UniRule"/>
</dbReference>
<gene>
    <name evidence="7 10" type="primary">hutI</name>
    <name evidence="10" type="ORF">ABS648_28350</name>
    <name evidence="9" type="ORF">PSm6_16140</name>
</gene>
<organism evidence="10">
    <name type="scientific">Pseudomonas solani</name>
    <dbReference type="NCBI Taxonomy" id="2731552"/>
    <lineage>
        <taxon>Bacteria</taxon>
        <taxon>Pseudomonadati</taxon>
        <taxon>Pseudomonadota</taxon>
        <taxon>Gammaproteobacteria</taxon>
        <taxon>Pseudomonadales</taxon>
        <taxon>Pseudomonadaceae</taxon>
        <taxon>Pseudomonas</taxon>
    </lineage>
</organism>
<dbReference type="RefSeq" id="WP_021221193.1">
    <property type="nucleotide sequence ID" value="NZ_AP023081.1"/>
</dbReference>
<dbReference type="HAMAP" id="MF_00372">
    <property type="entry name" value="HutI"/>
    <property type="match status" value="1"/>
</dbReference>